<feature type="region of interest" description="Disordered" evidence="1">
    <location>
        <begin position="1"/>
        <end position="30"/>
    </location>
</feature>
<dbReference type="Proteomes" id="UP000008827">
    <property type="component" value="Chromosome 9"/>
</dbReference>
<reference evidence="4" key="2">
    <citation type="submission" date="2018-02" db="UniProtKB">
        <authorList>
            <consortium name="EnsemblPlants"/>
        </authorList>
    </citation>
    <scope>IDENTIFICATION</scope>
    <source>
        <strain evidence="4">Williams 82</strain>
    </source>
</reference>
<proteinExistence type="predicted"/>
<dbReference type="EMBL" id="CM000842">
    <property type="protein sequence ID" value="KRH40194.1"/>
    <property type="molecule type" value="Genomic_DNA"/>
</dbReference>
<feature type="compositionally biased region" description="Basic and acidic residues" evidence="1">
    <location>
        <begin position="1"/>
        <end position="10"/>
    </location>
</feature>
<gene>
    <name evidence="3" type="ORF">GLYMA_09G244500</name>
</gene>
<dbReference type="EnsemblPlants" id="KRH40194">
    <property type="protein sequence ID" value="KRH40194"/>
    <property type="gene ID" value="GLYMA_09G244500"/>
</dbReference>
<feature type="transmembrane region" description="Helical" evidence="2">
    <location>
        <begin position="257"/>
        <end position="283"/>
    </location>
</feature>
<feature type="transmembrane region" description="Helical" evidence="2">
    <location>
        <begin position="215"/>
        <end position="237"/>
    </location>
</feature>
<dbReference type="AlphaFoldDB" id="K7LFV3"/>
<organism evidence="4">
    <name type="scientific">Glycine max</name>
    <name type="common">Soybean</name>
    <name type="synonym">Glycine hispida</name>
    <dbReference type="NCBI Taxonomy" id="3847"/>
    <lineage>
        <taxon>Eukaryota</taxon>
        <taxon>Viridiplantae</taxon>
        <taxon>Streptophyta</taxon>
        <taxon>Embryophyta</taxon>
        <taxon>Tracheophyta</taxon>
        <taxon>Spermatophyta</taxon>
        <taxon>Magnoliopsida</taxon>
        <taxon>eudicotyledons</taxon>
        <taxon>Gunneridae</taxon>
        <taxon>Pentapetalae</taxon>
        <taxon>rosids</taxon>
        <taxon>fabids</taxon>
        <taxon>Fabales</taxon>
        <taxon>Fabaceae</taxon>
        <taxon>Papilionoideae</taxon>
        <taxon>50 kb inversion clade</taxon>
        <taxon>NPAAA clade</taxon>
        <taxon>indigoferoid/millettioid clade</taxon>
        <taxon>Phaseoleae</taxon>
        <taxon>Glycine</taxon>
        <taxon>Glycine subgen. Soja</taxon>
    </lineage>
</organism>
<keyword evidence="2" id="KW-0472">Membrane</keyword>
<feature type="compositionally biased region" description="Acidic residues" evidence="1">
    <location>
        <begin position="11"/>
        <end position="30"/>
    </location>
</feature>
<name>K7LFV3_SOYBN</name>
<reference evidence="3" key="3">
    <citation type="submission" date="2018-07" db="EMBL/GenBank/DDBJ databases">
        <title>WGS assembly of Glycine max.</title>
        <authorList>
            <person name="Schmutz J."/>
            <person name="Cannon S."/>
            <person name="Schlueter J."/>
            <person name="Ma J."/>
            <person name="Mitros T."/>
            <person name="Nelson W."/>
            <person name="Hyten D."/>
            <person name="Song Q."/>
            <person name="Thelen J."/>
            <person name="Cheng J."/>
            <person name="Xu D."/>
            <person name="Hellsten U."/>
            <person name="May G."/>
            <person name="Yu Y."/>
            <person name="Sakurai T."/>
            <person name="Umezawa T."/>
            <person name="Bhattacharyya M."/>
            <person name="Sandhu D."/>
            <person name="Valliyodan B."/>
            <person name="Lindquist E."/>
            <person name="Peto M."/>
            <person name="Grant D."/>
            <person name="Shu S."/>
            <person name="Goodstein D."/>
            <person name="Barry K."/>
            <person name="Futrell-Griggs M."/>
            <person name="Abernathy B."/>
            <person name="Du J."/>
            <person name="Tian Z."/>
            <person name="Zhu L."/>
            <person name="Gill N."/>
            <person name="Joshi T."/>
            <person name="Libault M."/>
            <person name="Sethuraman A."/>
            <person name="Zhang X."/>
            <person name="Shinozaki K."/>
            <person name="Nguyen H."/>
            <person name="Wing R."/>
            <person name="Cregan P."/>
            <person name="Specht J."/>
            <person name="Grimwood J."/>
            <person name="Rokhsar D."/>
            <person name="Stacey G."/>
            <person name="Shoemaker R."/>
            <person name="Jackson S."/>
        </authorList>
    </citation>
    <scope>NUCLEOTIDE SEQUENCE</scope>
    <source>
        <tissue evidence="3">Callus</tissue>
    </source>
</reference>
<keyword evidence="5" id="KW-1185">Reference proteome</keyword>
<evidence type="ECO:0000313" key="5">
    <source>
        <dbReference type="Proteomes" id="UP000008827"/>
    </source>
</evidence>
<accession>K7LFV3</accession>
<keyword evidence="2" id="KW-0812">Transmembrane</keyword>
<dbReference type="Gramene" id="KRH40194">
    <property type="protein sequence ID" value="KRH40194"/>
    <property type="gene ID" value="GLYMA_09G244500"/>
</dbReference>
<evidence type="ECO:0000313" key="4">
    <source>
        <dbReference type="EnsemblPlants" id="KRH40194"/>
    </source>
</evidence>
<evidence type="ECO:0000313" key="3">
    <source>
        <dbReference type="EMBL" id="KRH40194.1"/>
    </source>
</evidence>
<sequence length="293" mass="33203">MVVEEPKHEQEEEPQNAESEEEEEEEDLTLEEEPVEKLLEMFTKEQLHSLAVELAILLSHHGFVESFFCFRTGQGEQCKLTNKFLLPIKPPDKILSYNKAYIDEEDEEEWSSQSDEEKGKQGICYIFFLFPCDRYQDTFKTLERGSQGLRKNDSHIEHRAALAVKLYGVQAALLSALGNPFENLSQSKSSIPYRVWCPTLIRVSVRHRHNTHTTFYILDITGVYMLASVSCPVFVSVSVLHSTGFDVTCGMFRMSGILFASLGVLGFVLLLLVVVMMVLFASWSCAKQDGGAK</sequence>
<dbReference type="InParanoid" id="K7LFV3"/>
<dbReference type="HOGENOM" id="CLU_951264_0_0_1"/>
<keyword evidence="2" id="KW-1133">Transmembrane helix</keyword>
<evidence type="ECO:0000256" key="1">
    <source>
        <dbReference type="SAM" id="MobiDB-lite"/>
    </source>
</evidence>
<evidence type="ECO:0000256" key="2">
    <source>
        <dbReference type="SAM" id="Phobius"/>
    </source>
</evidence>
<dbReference type="PaxDb" id="3847-GLYMA09G37970.1"/>
<protein>
    <submittedName>
        <fullName evidence="3 4">Uncharacterized protein</fullName>
    </submittedName>
</protein>
<reference evidence="3 4" key="1">
    <citation type="journal article" date="2010" name="Nature">
        <title>Genome sequence of the palaeopolyploid soybean.</title>
        <authorList>
            <person name="Schmutz J."/>
            <person name="Cannon S.B."/>
            <person name="Schlueter J."/>
            <person name="Ma J."/>
            <person name="Mitros T."/>
            <person name="Nelson W."/>
            <person name="Hyten D.L."/>
            <person name="Song Q."/>
            <person name="Thelen J.J."/>
            <person name="Cheng J."/>
            <person name="Xu D."/>
            <person name="Hellsten U."/>
            <person name="May G.D."/>
            <person name="Yu Y."/>
            <person name="Sakurai T."/>
            <person name="Umezawa T."/>
            <person name="Bhattacharyya M.K."/>
            <person name="Sandhu D."/>
            <person name="Valliyodan B."/>
            <person name="Lindquist E."/>
            <person name="Peto M."/>
            <person name="Grant D."/>
            <person name="Shu S."/>
            <person name="Goodstein D."/>
            <person name="Barry K."/>
            <person name="Futrell-Griggs M."/>
            <person name="Abernathy B."/>
            <person name="Du J."/>
            <person name="Tian Z."/>
            <person name="Zhu L."/>
            <person name="Gill N."/>
            <person name="Joshi T."/>
            <person name="Libault M."/>
            <person name="Sethuraman A."/>
            <person name="Zhang X.-C."/>
            <person name="Shinozaki K."/>
            <person name="Nguyen H.T."/>
            <person name="Wing R.A."/>
            <person name="Cregan P."/>
            <person name="Specht J."/>
            <person name="Grimwood J."/>
            <person name="Rokhsar D."/>
            <person name="Stacey G."/>
            <person name="Shoemaker R.C."/>
            <person name="Jackson S.A."/>
        </authorList>
    </citation>
    <scope>NUCLEOTIDE SEQUENCE [LARGE SCALE GENOMIC DNA]</scope>
    <source>
        <strain evidence="4">cv. Williams 82</strain>
        <tissue evidence="3">Callus</tissue>
    </source>
</reference>